<dbReference type="KEGG" id="pchi:PC41400_15815"/>
<keyword evidence="11 14" id="KW-1133">Transmembrane helix</keyword>
<dbReference type="Gene3D" id="6.10.340.10">
    <property type="match status" value="1"/>
</dbReference>
<keyword evidence="20" id="KW-1185">Reference proteome</keyword>
<evidence type="ECO:0000256" key="7">
    <source>
        <dbReference type="ARBA" id="ARBA00022692"/>
    </source>
</evidence>
<dbReference type="SUPFAM" id="SSF47384">
    <property type="entry name" value="Homodimeric domain of signal transducing histidine kinase"/>
    <property type="match status" value="1"/>
</dbReference>
<dbReference type="Pfam" id="PF02518">
    <property type="entry name" value="HATPase_c"/>
    <property type="match status" value="1"/>
</dbReference>
<dbReference type="InterPro" id="IPR005467">
    <property type="entry name" value="His_kinase_dom"/>
</dbReference>
<proteinExistence type="predicted"/>
<dbReference type="EMBL" id="CP026520">
    <property type="protein sequence ID" value="QAV19068.1"/>
    <property type="molecule type" value="Genomic_DNA"/>
</dbReference>
<dbReference type="SMART" id="SM00304">
    <property type="entry name" value="HAMP"/>
    <property type="match status" value="1"/>
</dbReference>
<dbReference type="OrthoDB" id="9786919at2"/>
<dbReference type="PROSITE" id="PS50885">
    <property type="entry name" value="HAMP"/>
    <property type="match status" value="1"/>
</dbReference>
<dbReference type="InterPro" id="IPR003594">
    <property type="entry name" value="HATPase_dom"/>
</dbReference>
<dbReference type="EMBL" id="JAMDMJ010000029">
    <property type="protein sequence ID" value="MCY9598311.1"/>
    <property type="molecule type" value="Genomic_DNA"/>
</dbReference>
<dbReference type="Proteomes" id="UP001527202">
    <property type="component" value="Unassembled WGS sequence"/>
</dbReference>
<evidence type="ECO:0000256" key="4">
    <source>
        <dbReference type="ARBA" id="ARBA00022475"/>
    </source>
</evidence>
<evidence type="ECO:0000313" key="18">
    <source>
        <dbReference type="EMBL" id="QAV19068.1"/>
    </source>
</evidence>
<keyword evidence="9 18" id="KW-0418">Kinase</keyword>
<comment type="subcellular location">
    <subcellularLocation>
        <location evidence="2">Cell membrane</location>
        <topology evidence="2">Multi-pass membrane protein</topology>
    </subcellularLocation>
</comment>
<dbReference type="RefSeq" id="WP_042225817.1">
    <property type="nucleotide sequence ID" value="NZ_CP026520.1"/>
</dbReference>
<evidence type="ECO:0000256" key="13">
    <source>
        <dbReference type="ARBA" id="ARBA00023136"/>
    </source>
</evidence>
<evidence type="ECO:0000256" key="10">
    <source>
        <dbReference type="ARBA" id="ARBA00022840"/>
    </source>
</evidence>
<dbReference type="FunFam" id="3.30.565.10:FF:000006">
    <property type="entry name" value="Sensor histidine kinase WalK"/>
    <property type="match status" value="1"/>
</dbReference>
<dbReference type="InterPro" id="IPR050428">
    <property type="entry name" value="TCS_sensor_his_kinase"/>
</dbReference>
<evidence type="ECO:0000256" key="6">
    <source>
        <dbReference type="ARBA" id="ARBA00022679"/>
    </source>
</evidence>
<evidence type="ECO:0000256" key="1">
    <source>
        <dbReference type="ARBA" id="ARBA00000085"/>
    </source>
</evidence>
<dbReference type="GO" id="GO:0005886">
    <property type="term" value="C:plasma membrane"/>
    <property type="evidence" value="ECO:0007669"/>
    <property type="project" value="UniProtKB-SubCell"/>
</dbReference>
<keyword evidence="5" id="KW-0597">Phosphoprotein</keyword>
<comment type="catalytic activity">
    <reaction evidence="1">
        <text>ATP + protein L-histidine = ADP + protein N-phospho-L-histidine.</text>
        <dbReference type="EC" id="2.7.13.3"/>
    </reaction>
</comment>
<reference evidence="18 19" key="1">
    <citation type="submission" date="2018-01" db="EMBL/GenBank/DDBJ databases">
        <title>The whole genome sequencing and assembly of Paenibacillus chitinolyticus KCCM 41400 strain.</title>
        <authorList>
            <person name="Kim J.-Y."/>
            <person name="Park M.-K."/>
            <person name="Lee Y.-J."/>
            <person name="Yi H."/>
            <person name="Bahn Y.-S."/>
            <person name="Kim J.F."/>
            <person name="Lee D.-W."/>
        </authorList>
    </citation>
    <scope>NUCLEOTIDE SEQUENCE [LARGE SCALE GENOMIC DNA]</scope>
    <source>
        <strain evidence="18 19">KCCM 41400</strain>
    </source>
</reference>
<evidence type="ECO:0000256" key="9">
    <source>
        <dbReference type="ARBA" id="ARBA00022777"/>
    </source>
</evidence>
<dbReference type="Pfam" id="PF00672">
    <property type="entry name" value="HAMP"/>
    <property type="match status" value="1"/>
</dbReference>
<gene>
    <name evidence="17" type="ORF">M5X16_21425</name>
    <name evidence="18" type="ORF">PC41400_15815</name>
</gene>
<keyword evidence="13 14" id="KW-0472">Membrane</keyword>
<evidence type="ECO:0000256" key="14">
    <source>
        <dbReference type="SAM" id="Phobius"/>
    </source>
</evidence>
<evidence type="ECO:0000256" key="2">
    <source>
        <dbReference type="ARBA" id="ARBA00004651"/>
    </source>
</evidence>
<dbReference type="PANTHER" id="PTHR45436">
    <property type="entry name" value="SENSOR HISTIDINE KINASE YKOH"/>
    <property type="match status" value="1"/>
</dbReference>
<keyword evidence="8" id="KW-0547">Nucleotide-binding</keyword>
<evidence type="ECO:0000313" key="20">
    <source>
        <dbReference type="Proteomes" id="UP001527202"/>
    </source>
</evidence>
<dbReference type="SMART" id="SM00388">
    <property type="entry name" value="HisKA"/>
    <property type="match status" value="1"/>
</dbReference>
<reference evidence="17 20" key="2">
    <citation type="submission" date="2022-05" db="EMBL/GenBank/DDBJ databases">
        <title>Genome Sequencing of Bee-Associated Microbes.</title>
        <authorList>
            <person name="Dunlap C."/>
        </authorList>
    </citation>
    <scope>NUCLEOTIDE SEQUENCE [LARGE SCALE GENOMIC DNA]</scope>
    <source>
        <strain evidence="17 20">NRRL B-23120</strain>
    </source>
</reference>
<feature type="transmembrane region" description="Helical" evidence="14">
    <location>
        <begin position="160"/>
        <end position="182"/>
    </location>
</feature>
<dbReference type="EC" id="2.7.13.3" evidence="3"/>
<dbReference type="AlphaFoldDB" id="A0A410WXC8"/>
<dbReference type="InterPro" id="IPR003661">
    <property type="entry name" value="HisK_dim/P_dom"/>
</dbReference>
<dbReference type="PROSITE" id="PS50109">
    <property type="entry name" value="HIS_KIN"/>
    <property type="match status" value="1"/>
</dbReference>
<dbReference type="Gene3D" id="1.10.287.130">
    <property type="match status" value="1"/>
</dbReference>
<dbReference type="SMART" id="SM00387">
    <property type="entry name" value="HATPase_c"/>
    <property type="match status" value="1"/>
</dbReference>
<evidence type="ECO:0000256" key="11">
    <source>
        <dbReference type="ARBA" id="ARBA00022989"/>
    </source>
</evidence>
<feature type="domain" description="Histidine kinase" evidence="15">
    <location>
        <begin position="254"/>
        <end position="481"/>
    </location>
</feature>
<evidence type="ECO:0000313" key="19">
    <source>
        <dbReference type="Proteomes" id="UP000288943"/>
    </source>
</evidence>
<protein>
    <recommendedName>
        <fullName evidence="3">histidine kinase</fullName>
        <ecNumber evidence="3">2.7.13.3</ecNumber>
    </recommendedName>
</protein>
<dbReference type="PANTHER" id="PTHR45436:SF5">
    <property type="entry name" value="SENSOR HISTIDINE KINASE TRCS"/>
    <property type="match status" value="1"/>
</dbReference>
<feature type="transmembrane region" description="Helical" evidence="14">
    <location>
        <begin position="7"/>
        <end position="34"/>
    </location>
</feature>
<evidence type="ECO:0000313" key="17">
    <source>
        <dbReference type="EMBL" id="MCY9598311.1"/>
    </source>
</evidence>
<dbReference type="CDD" id="cd06225">
    <property type="entry name" value="HAMP"/>
    <property type="match status" value="1"/>
</dbReference>
<dbReference type="CDD" id="cd00082">
    <property type="entry name" value="HisKA"/>
    <property type="match status" value="1"/>
</dbReference>
<keyword evidence="7 14" id="KW-0812">Transmembrane</keyword>
<sequence>MSIRMRLTLLYSGILSATLLLFGIVLYSFLQIYFINDLKDSLREQTDVLQESVTYKLKVDPLGSDLDIQLDHVDTVQSGMYLQLVNLINGDKARTRNLGQVELPFSKDAAGKNKKGYYITEEVQQSPFLIYNQPLLLNGKLVGILQSAYNIGLIDKFLSILRLVLILLSLVVVCTASFMGWLSSKRALKPVYALIEATRQIQKSDDLGNRIAVKPTGDEVSLLGTTINGMLERIQHMYGELDKSYMTQRRFVADASHELRTPLTTISGNAEFLQKAWLSFRQSPEQRINKDQLELSIEAIHDIADEAGRMGRLVHNLLTLARADSGLHLRKDRLNISSVVQDVIRKSQVLVKSAEFQAGPLDGLESLHVVGDRDYLQQLLFIFVENAFKYTENGCVRFFARAAGDNVELIIEDTGIGMDETDIPHIFDRFYRADPSRGETPGTGLGLSIAKWILEEHRGTVEIRSRRNEGTRFTIRLPVVSALREKGRMPALSEAASAGIDG</sequence>
<evidence type="ECO:0000256" key="8">
    <source>
        <dbReference type="ARBA" id="ARBA00022741"/>
    </source>
</evidence>
<dbReference type="CDD" id="cd00075">
    <property type="entry name" value="HATPase"/>
    <property type="match status" value="1"/>
</dbReference>
<evidence type="ECO:0000256" key="12">
    <source>
        <dbReference type="ARBA" id="ARBA00023012"/>
    </source>
</evidence>
<dbReference type="InterPro" id="IPR036097">
    <property type="entry name" value="HisK_dim/P_sf"/>
</dbReference>
<evidence type="ECO:0000256" key="3">
    <source>
        <dbReference type="ARBA" id="ARBA00012438"/>
    </source>
</evidence>
<dbReference type="InterPro" id="IPR036890">
    <property type="entry name" value="HATPase_C_sf"/>
</dbReference>
<organism evidence="18 19">
    <name type="scientific">Paenibacillus chitinolyticus</name>
    <dbReference type="NCBI Taxonomy" id="79263"/>
    <lineage>
        <taxon>Bacteria</taxon>
        <taxon>Bacillati</taxon>
        <taxon>Bacillota</taxon>
        <taxon>Bacilli</taxon>
        <taxon>Bacillales</taxon>
        <taxon>Paenibacillaceae</taxon>
        <taxon>Paenibacillus</taxon>
    </lineage>
</organism>
<feature type="domain" description="HAMP" evidence="16">
    <location>
        <begin position="185"/>
        <end position="239"/>
    </location>
</feature>
<dbReference type="Proteomes" id="UP000288943">
    <property type="component" value="Chromosome"/>
</dbReference>
<dbReference type="GO" id="GO:0000155">
    <property type="term" value="F:phosphorelay sensor kinase activity"/>
    <property type="evidence" value="ECO:0007669"/>
    <property type="project" value="InterPro"/>
</dbReference>
<dbReference type="Pfam" id="PF00512">
    <property type="entry name" value="HisKA"/>
    <property type="match status" value="1"/>
</dbReference>
<dbReference type="InterPro" id="IPR004358">
    <property type="entry name" value="Sig_transdc_His_kin-like_C"/>
</dbReference>
<evidence type="ECO:0000259" key="16">
    <source>
        <dbReference type="PROSITE" id="PS50885"/>
    </source>
</evidence>
<dbReference type="Gene3D" id="3.30.565.10">
    <property type="entry name" value="Histidine kinase-like ATPase, C-terminal domain"/>
    <property type="match status" value="1"/>
</dbReference>
<dbReference type="FunFam" id="1.10.287.130:FF:000001">
    <property type="entry name" value="Two-component sensor histidine kinase"/>
    <property type="match status" value="1"/>
</dbReference>
<name>A0A410WXC8_9BACL</name>
<dbReference type="GeneID" id="95376279"/>
<dbReference type="GO" id="GO:0005524">
    <property type="term" value="F:ATP binding"/>
    <property type="evidence" value="ECO:0007669"/>
    <property type="project" value="UniProtKB-KW"/>
</dbReference>
<dbReference type="SUPFAM" id="SSF55874">
    <property type="entry name" value="ATPase domain of HSP90 chaperone/DNA topoisomerase II/histidine kinase"/>
    <property type="match status" value="1"/>
</dbReference>
<keyword evidence="4" id="KW-1003">Cell membrane</keyword>
<dbReference type="InterPro" id="IPR003660">
    <property type="entry name" value="HAMP_dom"/>
</dbReference>
<keyword evidence="6" id="KW-0808">Transferase</keyword>
<dbReference type="PRINTS" id="PR00344">
    <property type="entry name" value="BCTRLSENSOR"/>
</dbReference>
<accession>A0A410WXC8</accession>
<evidence type="ECO:0000256" key="5">
    <source>
        <dbReference type="ARBA" id="ARBA00022553"/>
    </source>
</evidence>
<keyword evidence="12" id="KW-0902">Two-component regulatory system</keyword>
<keyword evidence="10" id="KW-0067">ATP-binding</keyword>
<evidence type="ECO:0000259" key="15">
    <source>
        <dbReference type="PROSITE" id="PS50109"/>
    </source>
</evidence>